<organism evidence="1 2">
    <name type="scientific">Gigaspora margarita</name>
    <dbReference type="NCBI Taxonomy" id="4874"/>
    <lineage>
        <taxon>Eukaryota</taxon>
        <taxon>Fungi</taxon>
        <taxon>Fungi incertae sedis</taxon>
        <taxon>Mucoromycota</taxon>
        <taxon>Glomeromycotina</taxon>
        <taxon>Glomeromycetes</taxon>
        <taxon>Diversisporales</taxon>
        <taxon>Gigasporaceae</taxon>
        <taxon>Gigaspora</taxon>
    </lineage>
</organism>
<accession>A0ABN7WGL5</accession>
<feature type="non-terminal residue" evidence="1">
    <location>
        <position position="69"/>
    </location>
</feature>
<proteinExistence type="predicted"/>
<sequence>DNSICHNTTWIANSKEQLTEIILLAEEFFQANDIEINGSKSKLVVMNTKIKPKEREEIFEKTKGIISQT</sequence>
<dbReference type="Proteomes" id="UP000789901">
    <property type="component" value="Unassembled WGS sequence"/>
</dbReference>
<gene>
    <name evidence="1" type="ORF">GMARGA_LOCUS30670</name>
</gene>
<name>A0ABN7WGL5_GIGMA</name>
<reference evidence="1 2" key="1">
    <citation type="submission" date="2021-06" db="EMBL/GenBank/DDBJ databases">
        <authorList>
            <person name="Kallberg Y."/>
            <person name="Tangrot J."/>
            <person name="Rosling A."/>
        </authorList>
    </citation>
    <scope>NUCLEOTIDE SEQUENCE [LARGE SCALE GENOMIC DNA]</scope>
    <source>
        <strain evidence="1 2">120-4 pot B 10/14</strain>
    </source>
</reference>
<evidence type="ECO:0000313" key="1">
    <source>
        <dbReference type="EMBL" id="CAG8831452.1"/>
    </source>
</evidence>
<dbReference type="EMBL" id="CAJVQB010043825">
    <property type="protein sequence ID" value="CAG8831452.1"/>
    <property type="molecule type" value="Genomic_DNA"/>
</dbReference>
<comment type="caution">
    <text evidence="1">The sequence shown here is derived from an EMBL/GenBank/DDBJ whole genome shotgun (WGS) entry which is preliminary data.</text>
</comment>
<feature type="non-terminal residue" evidence="1">
    <location>
        <position position="1"/>
    </location>
</feature>
<keyword evidence="2" id="KW-1185">Reference proteome</keyword>
<evidence type="ECO:0000313" key="2">
    <source>
        <dbReference type="Proteomes" id="UP000789901"/>
    </source>
</evidence>
<protein>
    <submittedName>
        <fullName evidence="1">15204_t:CDS:1</fullName>
    </submittedName>
</protein>